<evidence type="ECO:0000313" key="18">
    <source>
        <dbReference type="EMBL" id="BAL80991.1"/>
    </source>
</evidence>
<dbReference type="NCBIfam" id="TIGR01241">
    <property type="entry name" value="FtsH_fam"/>
    <property type="match status" value="1"/>
</dbReference>
<evidence type="ECO:0000256" key="2">
    <source>
        <dbReference type="ARBA" id="ARBA00010044"/>
    </source>
</evidence>
<keyword evidence="7 15" id="KW-0547">Nucleotide-binding</keyword>
<evidence type="ECO:0000259" key="17">
    <source>
        <dbReference type="SMART" id="SM00382"/>
    </source>
</evidence>
<dbReference type="GO" id="GO:0005524">
    <property type="term" value="F:ATP binding"/>
    <property type="evidence" value="ECO:0007669"/>
    <property type="project" value="UniProtKB-UniRule"/>
</dbReference>
<evidence type="ECO:0000256" key="14">
    <source>
        <dbReference type="ARBA" id="ARBA00061570"/>
    </source>
</evidence>
<dbReference type="FunFam" id="1.20.58.760:FF:000001">
    <property type="entry name" value="ATP-dependent zinc metalloprotease FtsH"/>
    <property type="match status" value="1"/>
</dbReference>
<dbReference type="InterPro" id="IPR027417">
    <property type="entry name" value="P-loop_NTPase"/>
</dbReference>
<dbReference type="RefSeq" id="WP_014453394.1">
    <property type="nucleotide sequence ID" value="NC_017096.1"/>
</dbReference>
<dbReference type="PANTHER" id="PTHR23076">
    <property type="entry name" value="METALLOPROTEASE M41 FTSH"/>
    <property type="match status" value="1"/>
</dbReference>
<dbReference type="Pfam" id="PF01434">
    <property type="entry name" value="Peptidase_M41"/>
    <property type="match status" value="1"/>
</dbReference>
<evidence type="ECO:0000256" key="5">
    <source>
        <dbReference type="ARBA" id="ARBA00022692"/>
    </source>
</evidence>
<protein>
    <recommendedName>
        <fullName evidence="15">ATP-dependent zinc metalloprotease FtsH</fullName>
        <ecNumber evidence="15">3.4.24.-</ecNumber>
    </recommendedName>
</protein>
<dbReference type="EMBL" id="AP012051">
    <property type="protein sequence ID" value="BAL80991.1"/>
    <property type="molecule type" value="Genomic_DNA"/>
</dbReference>
<evidence type="ECO:0000256" key="16">
    <source>
        <dbReference type="RuleBase" id="RU003651"/>
    </source>
</evidence>
<evidence type="ECO:0000256" key="10">
    <source>
        <dbReference type="ARBA" id="ARBA00022840"/>
    </source>
</evidence>
<dbReference type="Gene3D" id="3.40.50.300">
    <property type="entry name" value="P-loop containing nucleotide triphosphate hydrolases"/>
    <property type="match status" value="1"/>
</dbReference>
<dbReference type="FunFam" id="3.40.50.300:FF:000001">
    <property type="entry name" value="ATP-dependent zinc metalloprotease FtsH"/>
    <property type="match status" value="1"/>
</dbReference>
<comment type="caution">
    <text evidence="15">Lacks conserved residue(s) required for the propagation of feature annotation.</text>
</comment>
<dbReference type="InterPro" id="IPR005936">
    <property type="entry name" value="FtsH"/>
</dbReference>
<dbReference type="PANTHER" id="PTHR23076:SF97">
    <property type="entry name" value="ATP-DEPENDENT ZINC METALLOPROTEASE YME1L1"/>
    <property type="match status" value="1"/>
</dbReference>
<dbReference type="InterPro" id="IPR041569">
    <property type="entry name" value="AAA_lid_3"/>
</dbReference>
<dbReference type="GO" id="GO:0030163">
    <property type="term" value="P:protein catabolic process"/>
    <property type="evidence" value="ECO:0007669"/>
    <property type="project" value="UniProtKB-UniRule"/>
</dbReference>
<dbReference type="GO" id="GO:0004176">
    <property type="term" value="F:ATP-dependent peptidase activity"/>
    <property type="evidence" value="ECO:0007669"/>
    <property type="project" value="InterPro"/>
</dbReference>
<keyword evidence="3 15" id="KW-1003">Cell membrane</keyword>
<dbReference type="CDD" id="cd19501">
    <property type="entry name" value="RecA-like_FtsH"/>
    <property type="match status" value="1"/>
</dbReference>
<evidence type="ECO:0000256" key="4">
    <source>
        <dbReference type="ARBA" id="ARBA00022670"/>
    </source>
</evidence>
<dbReference type="GO" id="GO:0006508">
    <property type="term" value="P:proteolysis"/>
    <property type="evidence" value="ECO:0007669"/>
    <property type="project" value="UniProtKB-KW"/>
</dbReference>
<dbReference type="AlphaFoldDB" id="A0A7U6JER1"/>
<keyword evidence="11 15" id="KW-1133">Transmembrane helix</keyword>
<comment type="function">
    <text evidence="15">Acts as a processive, ATP-dependent zinc metallopeptidase for both cytoplasmic and membrane proteins. Plays a role in the quality control of integral membrane proteins.</text>
</comment>
<keyword evidence="18" id="KW-0132">Cell division</keyword>
<keyword evidence="9 15" id="KW-0862">Zinc</keyword>
<feature type="transmembrane region" description="Helical" evidence="15">
    <location>
        <begin position="118"/>
        <end position="135"/>
    </location>
</feature>
<dbReference type="InterPro" id="IPR003959">
    <property type="entry name" value="ATPase_AAA_core"/>
</dbReference>
<proteinExistence type="inferred from homology"/>
<organism evidence="18 19">
    <name type="scientific">Caldisericum exile (strain DSM 21853 / NBRC 104410 / AZM16c01)</name>
    <dbReference type="NCBI Taxonomy" id="511051"/>
    <lineage>
        <taxon>Bacteria</taxon>
        <taxon>Pseudomonadati</taxon>
        <taxon>Caldisericota/Cryosericota group</taxon>
        <taxon>Caldisericota</taxon>
        <taxon>Caldisericia</taxon>
        <taxon>Caldisericales</taxon>
        <taxon>Caldisericaceae</taxon>
        <taxon>Caldisericum</taxon>
    </lineage>
</organism>
<evidence type="ECO:0000256" key="15">
    <source>
        <dbReference type="HAMAP-Rule" id="MF_01458"/>
    </source>
</evidence>
<accession>A0A7U6JER1</accession>
<dbReference type="SUPFAM" id="SSF140990">
    <property type="entry name" value="FtsH protease domain-like"/>
    <property type="match status" value="1"/>
</dbReference>
<dbReference type="Pfam" id="PF17862">
    <property type="entry name" value="AAA_lid_3"/>
    <property type="match status" value="1"/>
</dbReference>
<feature type="domain" description="AAA+ ATPase" evidence="17">
    <location>
        <begin position="203"/>
        <end position="342"/>
    </location>
</feature>
<comment type="similarity">
    <text evidence="14 15">In the central section; belongs to the AAA ATPase family.</text>
</comment>
<keyword evidence="8 15" id="KW-0378">Hydrolase</keyword>
<keyword evidence="18" id="KW-0131">Cell cycle</keyword>
<keyword evidence="4 15" id="KW-0645">Protease</keyword>
<reference evidence="18 19" key="1">
    <citation type="submission" date="2011-01" db="EMBL/GenBank/DDBJ databases">
        <title>Whole genome sequence of Caldisericum exile AZM16c01.</title>
        <authorList>
            <person name="Narita-Yamada S."/>
            <person name="Kawakoshi A."/>
            <person name="Nakamura S."/>
            <person name="Sasagawa M."/>
            <person name="Fukada J."/>
            <person name="Sekine M."/>
            <person name="Kato Y."/>
            <person name="Fukai R."/>
            <person name="Sasaki K."/>
            <person name="Hanamaki A."/>
            <person name="Narita H."/>
            <person name="Konno Y."/>
            <person name="Mori K."/>
            <person name="Yamazaki S."/>
            <person name="Suzuki K."/>
            <person name="Fujita N."/>
        </authorList>
    </citation>
    <scope>NUCLEOTIDE SEQUENCE [LARGE SCALE GENOMIC DNA]</scope>
    <source>
        <strain evidence="19">DSM 21853 / NBRC 104410 / AZM16c01</strain>
    </source>
</reference>
<keyword evidence="6 15" id="KW-0479">Metal-binding</keyword>
<dbReference type="Gene3D" id="1.10.8.60">
    <property type="match status" value="1"/>
</dbReference>
<dbReference type="Pfam" id="PF00004">
    <property type="entry name" value="AAA"/>
    <property type="match status" value="1"/>
</dbReference>
<keyword evidence="15" id="KW-0997">Cell inner membrane</keyword>
<sequence length="624" mass="69412">MAPKNNNNLKNLMIREVIGWILLIIVLFFASKFLFGNSNTTVETIPFSQFLNYIEQKEFTNVVIKTQDNVMTLVIGTLKDGRQVQAKTLPYSSVLEDTLRQSGTTYDVQQTNSTFVNLLWNIVPWIIMIGLWWFLMQRMLGGASSSSNQAFSFGKSKAKLFLENKPQITFKDVAGADEVKEEVKEIIEFLKNPRKFTKYGAKIPKGVLLVGPPGCGKTLIAKAIAGEADVPFFSVSGSEFVEMFVGVGASRVRDLFDQARKYAPCIVFIDEIDAVGRYRGAGIGGGHDEREQTLNQLLVEMDGFDPHTGIIVIAATNRPDILDPALLRPGRFDRRIVVGLPDTKEREEILKLHARGKPISEDVNLTAIAQQTAGFTGADLENLLNEAALIAVRKGQEKITQKEIEEAIDKIIAGPEKKSLVLSEEEKKIVCFHETGHAIVTTALPSGDVVHRISVVSRGLALGYNVQLPEKDKYLQKKSELINKIAALLGGRASEEIFIGEVSTGAANDLERATDIARKMVRAYGMSEKLGPLTFGKQEELIFLGKELGEQRNYSEKTADLIDAEVKRFVELAYEKAKKVLEANKELIFEIVDVLKQKETLQGDELKNYLSRVKKEEELNLESV</sequence>
<name>A0A7U6JER1_CALEA</name>
<evidence type="ECO:0000256" key="6">
    <source>
        <dbReference type="ARBA" id="ARBA00022723"/>
    </source>
</evidence>
<keyword evidence="19" id="KW-1185">Reference proteome</keyword>
<dbReference type="SUPFAM" id="SSF52540">
    <property type="entry name" value="P-loop containing nucleoside triphosphate hydrolases"/>
    <property type="match status" value="1"/>
</dbReference>
<dbReference type="EC" id="3.4.24.-" evidence="15"/>
<dbReference type="InterPro" id="IPR011546">
    <property type="entry name" value="Pept_M41_FtsH_extracell"/>
</dbReference>
<evidence type="ECO:0000256" key="8">
    <source>
        <dbReference type="ARBA" id="ARBA00022801"/>
    </source>
</evidence>
<dbReference type="Gene3D" id="1.20.58.760">
    <property type="entry name" value="Peptidase M41"/>
    <property type="match status" value="1"/>
</dbReference>
<dbReference type="KEGG" id="cex:CSE_08650"/>
<dbReference type="InterPro" id="IPR037219">
    <property type="entry name" value="Peptidase_M41-like"/>
</dbReference>
<dbReference type="GO" id="GO:0005886">
    <property type="term" value="C:plasma membrane"/>
    <property type="evidence" value="ECO:0007669"/>
    <property type="project" value="UniProtKB-SubCell"/>
</dbReference>
<feature type="binding site" evidence="15">
    <location>
        <position position="509"/>
    </location>
    <ligand>
        <name>Zn(2+)</name>
        <dbReference type="ChEBI" id="CHEBI:29105"/>
        <note>catalytic</note>
    </ligand>
</feature>
<feature type="binding site" evidence="15">
    <location>
        <position position="437"/>
    </location>
    <ligand>
        <name>Zn(2+)</name>
        <dbReference type="ChEBI" id="CHEBI:29105"/>
        <note>catalytic</note>
    </ligand>
</feature>
<dbReference type="PROSITE" id="PS00674">
    <property type="entry name" value="AAA"/>
    <property type="match status" value="1"/>
</dbReference>
<keyword evidence="13 15" id="KW-0472">Membrane</keyword>
<feature type="binding site" evidence="15">
    <location>
        <position position="433"/>
    </location>
    <ligand>
        <name>Zn(2+)</name>
        <dbReference type="ChEBI" id="CHEBI:29105"/>
        <note>catalytic</note>
    </ligand>
</feature>
<comment type="subcellular location">
    <subcellularLocation>
        <location evidence="15">Cell inner membrane</location>
        <topology evidence="15">Multi-pass membrane protein</topology>
        <orientation evidence="15">Cytoplasmic side</orientation>
    </subcellularLocation>
    <subcellularLocation>
        <location evidence="1">Membrane</location>
    </subcellularLocation>
</comment>
<comment type="cofactor">
    <cofactor evidence="15">
        <name>Zn(2+)</name>
        <dbReference type="ChEBI" id="CHEBI:29105"/>
    </cofactor>
    <text evidence="15">Binds 1 zinc ion per subunit.</text>
</comment>
<feature type="active site" evidence="15">
    <location>
        <position position="434"/>
    </location>
</feature>
<comment type="subunit">
    <text evidence="15">Homohexamer.</text>
</comment>
<dbReference type="InterPro" id="IPR003593">
    <property type="entry name" value="AAA+_ATPase"/>
</dbReference>
<dbReference type="GO" id="GO:0016887">
    <property type="term" value="F:ATP hydrolysis activity"/>
    <property type="evidence" value="ECO:0007669"/>
    <property type="project" value="UniProtKB-UniRule"/>
</dbReference>
<keyword evidence="5 15" id="KW-0812">Transmembrane</keyword>
<evidence type="ECO:0000256" key="7">
    <source>
        <dbReference type="ARBA" id="ARBA00022741"/>
    </source>
</evidence>
<keyword evidence="10 15" id="KW-0067">ATP-binding</keyword>
<feature type="transmembrane region" description="Helical" evidence="15">
    <location>
        <begin position="12"/>
        <end position="30"/>
    </location>
</feature>
<dbReference type="GO" id="GO:0051301">
    <property type="term" value="P:cell division"/>
    <property type="evidence" value="ECO:0007669"/>
    <property type="project" value="UniProtKB-KW"/>
</dbReference>
<dbReference type="Proteomes" id="UP000004793">
    <property type="component" value="Chromosome"/>
</dbReference>
<evidence type="ECO:0000256" key="9">
    <source>
        <dbReference type="ARBA" id="ARBA00022833"/>
    </source>
</evidence>
<dbReference type="InterPro" id="IPR000642">
    <property type="entry name" value="Peptidase_M41"/>
</dbReference>
<evidence type="ECO:0000256" key="11">
    <source>
        <dbReference type="ARBA" id="ARBA00022989"/>
    </source>
</evidence>
<dbReference type="GO" id="GO:0008270">
    <property type="term" value="F:zinc ion binding"/>
    <property type="evidence" value="ECO:0007669"/>
    <property type="project" value="UniProtKB-UniRule"/>
</dbReference>
<dbReference type="HAMAP" id="MF_01458">
    <property type="entry name" value="FtsH"/>
    <property type="match status" value="1"/>
</dbReference>
<comment type="similarity">
    <text evidence="16">Belongs to the AAA ATPase family.</text>
</comment>
<evidence type="ECO:0000256" key="3">
    <source>
        <dbReference type="ARBA" id="ARBA00022475"/>
    </source>
</evidence>
<comment type="similarity">
    <text evidence="2 15">In the C-terminal section; belongs to the peptidase M41 family.</text>
</comment>
<evidence type="ECO:0000256" key="12">
    <source>
        <dbReference type="ARBA" id="ARBA00023049"/>
    </source>
</evidence>
<gene>
    <name evidence="15 18" type="primary">ftsH</name>
    <name evidence="18" type="ordered locus">CSE_08650</name>
</gene>
<evidence type="ECO:0000256" key="13">
    <source>
        <dbReference type="ARBA" id="ARBA00023136"/>
    </source>
</evidence>
<dbReference type="FunFam" id="1.10.8.60:FF:000001">
    <property type="entry name" value="ATP-dependent zinc metalloprotease FtsH"/>
    <property type="match status" value="1"/>
</dbReference>
<dbReference type="Pfam" id="PF06480">
    <property type="entry name" value="FtsH_ext"/>
    <property type="match status" value="1"/>
</dbReference>
<evidence type="ECO:0000313" key="19">
    <source>
        <dbReference type="Proteomes" id="UP000004793"/>
    </source>
</evidence>
<evidence type="ECO:0000256" key="1">
    <source>
        <dbReference type="ARBA" id="ARBA00004370"/>
    </source>
</evidence>
<keyword evidence="12 15" id="KW-0482">Metalloprotease</keyword>
<dbReference type="InterPro" id="IPR003960">
    <property type="entry name" value="ATPase_AAA_CS"/>
</dbReference>
<dbReference type="GO" id="GO:0004222">
    <property type="term" value="F:metalloendopeptidase activity"/>
    <property type="evidence" value="ECO:0007669"/>
    <property type="project" value="InterPro"/>
</dbReference>
<dbReference type="SMART" id="SM00382">
    <property type="entry name" value="AAA"/>
    <property type="match status" value="1"/>
</dbReference>